<evidence type="ECO:0000313" key="2">
    <source>
        <dbReference type="EMBL" id="ATX82996.1"/>
    </source>
</evidence>
<evidence type="ECO:0000313" key="3">
    <source>
        <dbReference type="Proteomes" id="UP000231637"/>
    </source>
</evidence>
<gene>
    <name evidence="2" type="ORF">Ga0123462_2161</name>
</gene>
<sequence length="282" mass="30491">MARKSAIFSSSTLLLCFFLLCSDALADEASEFSVSSNIGITSDYTSRGLRMSWGEPAIQLGVDLLHQSGWYVSAWGSQVSDDYYANGTLELDLYLGHGGSLTDLIAYDFGVGAYFYPGANYSHAAPKGAYPDKRYDTVEAYLGFTYDWLTLKYSVCITDYFGYDERTAPVATWNSGIVGGVHAGNGTRGSSYLEANADFDLGSAFTLGLHAGLQLVTNSSNLSYSDYRVSLAREVTSGWSVSVAVTTTQGAEIYNNFLSVAGNGRVKNIGGTHWQAYLNKAF</sequence>
<feature type="chain" id="PRO_5014817132" description="Protochlamydia outer membrane protein domain-containing protein" evidence="1">
    <location>
        <begin position="27"/>
        <end position="282"/>
    </location>
</feature>
<dbReference type="RefSeq" id="WP_157821340.1">
    <property type="nucleotide sequence ID" value="NZ_CP018800.1"/>
</dbReference>
<keyword evidence="3" id="KW-1185">Reference proteome</keyword>
<dbReference type="AlphaFoldDB" id="A0A2K8LFF2"/>
<dbReference type="Proteomes" id="UP000231637">
    <property type="component" value="Chromosome"/>
</dbReference>
<accession>A0A2K8LFF2</accession>
<reference evidence="2 3" key="1">
    <citation type="submission" date="2016-12" db="EMBL/GenBank/DDBJ databases">
        <title>Isolation and genomic insights into novel planktonic Zetaproteobacteria from stratified waters of the Chesapeake Bay.</title>
        <authorList>
            <person name="McAllister S.M."/>
            <person name="Kato S."/>
            <person name="Chan C.S."/>
            <person name="Chiu B.K."/>
            <person name="Field E.K."/>
        </authorList>
    </citation>
    <scope>NUCLEOTIDE SEQUENCE [LARGE SCALE GENOMIC DNA]</scope>
    <source>
        <strain evidence="2 3">CP-8</strain>
    </source>
</reference>
<evidence type="ECO:0008006" key="4">
    <source>
        <dbReference type="Google" id="ProtNLM"/>
    </source>
</evidence>
<organism evidence="2 3">
    <name type="scientific">Mariprofundus ferrinatatus</name>
    <dbReference type="NCBI Taxonomy" id="1921087"/>
    <lineage>
        <taxon>Bacteria</taxon>
        <taxon>Pseudomonadati</taxon>
        <taxon>Pseudomonadota</taxon>
        <taxon>Candidatius Mariprofundia</taxon>
        <taxon>Mariprofundales</taxon>
        <taxon>Mariprofundaceae</taxon>
        <taxon>Mariprofundus</taxon>
    </lineage>
</organism>
<dbReference type="KEGG" id="mfn:Ga0123462_2161"/>
<name>A0A2K8LFF2_9PROT</name>
<keyword evidence="1" id="KW-0732">Signal</keyword>
<dbReference type="OrthoDB" id="9793561at2"/>
<evidence type="ECO:0000256" key="1">
    <source>
        <dbReference type="SAM" id="SignalP"/>
    </source>
</evidence>
<feature type="signal peptide" evidence="1">
    <location>
        <begin position="1"/>
        <end position="26"/>
    </location>
</feature>
<dbReference type="NCBIfam" id="TIGR02001">
    <property type="entry name" value="gcw_chp"/>
    <property type="match status" value="1"/>
</dbReference>
<dbReference type="EMBL" id="CP018800">
    <property type="protein sequence ID" value="ATX82996.1"/>
    <property type="molecule type" value="Genomic_DNA"/>
</dbReference>
<protein>
    <recommendedName>
        <fullName evidence="4">Protochlamydia outer membrane protein domain-containing protein</fullName>
    </recommendedName>
</protein>
<dbReference type="Pfam" id="PF09694">
    <property type="entry name" value="Gcw_chp"/>
    <property type="match status" value="1"/>
</dbReference>
<proteinExistence type="predicted"/>
<dbReference type="InterPro" id="IPR010239">
    <property type="entry name" value="CHP02001"/>
</dbReference>